<protein>
    <submittedName>
        <fullName evidence="1">Uncharacterized protein</fullName>
    </submittedName>
</protein>
<dbReference type="Proteomes" id="UP000178187">
    <property type="component" value="Unassembled WGS sequence"/>
</dbReference>
<evidence type="ECO:0000313" key="1">
    <source>
        <dbReference type="EMBL" id="OGW97761.1"/>
    </source>
</evidence>
<reference evidence="1 2" key="1">
    <citation type="journal article" date="2016" name="Nat. Commun.">
        <title>Thousands of microbial genomes shed light on interconnected biogeochemical processes in an aquifer system.</title>
        <authorList>
            <person name="Anantharaman K."/>
            <person name="Brown C.T."/>
            <person name="Hug L.A."/>
            <person name="Sharon I."/>
            <person name="Castelle C.J."/>
            <person name="Probst A.J."/>
            <person name="Thomas B.C."/>
            <person name="Singh A."/>
            <person name="Wilkins M.J."/>
            <person name="Karaoz U."/>
            <person name="Brodie E.L."/>
            <person name="Williams K.H."/>
            <person name="Hubbard S.S."/>
            <person name="Banfield J.F."/>
        </authorList>
    </citation>
    <scope>NUCLEOTIDE SEQUENCE [LARGE SCALE GENOMIC DNA]</scope>
</reference>
<proteinExistence type="predicted"/>
<comment type="caution">
    <text evidence="1">The sequence shown here is derived from an EMBL/GenBank/DDBJ whole genome shotgun (WGS) entry which is preliminary data.</text>
</comment>
<evidence type="ECO:0000313" key="2">
    <source>
        <dbReference type="Proteomes" id="UP000178187"/>
    </source>
</evidence>
<name>A0A1G1KXZ2_9BACT</name>
<sequence length="110" mass="12840">MQGHDCSTANPEIRKLYGCDEPLPEDRCWQFGGYIFDRCAHFYLKNDALVRDSIEMFDFMEKGYLPYPGSYLNQPNKAIETYHFIVFLIGKKQVAEHQVSMAQRKPALKK</sequence>
<dbReference type="EMBL" id="MHFR01000039">
    <property type="protein sequence ID" value="OGW97761.1"/>
    <property type="molecule type" value="Genomic_DNA"/>
</dbReference>
<organism evidence="1 2">
    <name type="scientific">Candidatus Danuiimicrobium aquiferis</name>
    <dbReference type="NCBI Taxonomy" id="1801832"/>
    <lineage>
        <taxon>Bacteria</taxon>
        <taxon>Pseudomonadati</taxon>
        <taxon>Candidatus Omnitrophota</taxon>
        <taxon>Candidatus Danuiimicrobium</taxon>
    </lineage>
</organism>
<accession>A0A1G1KXZ2</accession>
<dbReference type="AlphaFoldDB" id="A0A1G1KXZ2"/>
<gene>
    <name evidence="1" type="ORF">A3G33_08085</name>
</gene>